<keyword evidence="4" id="KW-1185">Reference proteome</keyword>
<feature type="domain" description="Thioredoxin" evidence="2">
    <location>
        <begin position="422"/>
        <end position="577"/>
    </location>
</feature>
<evidence type="ECO:0000256" key="1">
    <source>
        <dbReference type="ARBA" id="ARBA00004196"/>
    </source>
</evidence>
<dbReference type="Pfam" id="PF00578">
    <property type="entry name" value="AhpC-TSA"/>
    <property type="match status" value="1"/>
</dbReference>
<dbReference type="SUPFAM" id="SSF52058">
    <property type="entry name" value="L domain-like"/>
    <property type="match status" value="1"/>
</dbReference>
<dbReference type="STRING" id="763034.HMPREF9446_02332"/>
<dbReference type="Proteomes" id="UP000003416">
    <property type="component" value="Unassembled WGS sequence"/>
</dbReference>
<dbReference type="InterPro" id="IPR024079">
    <property type="entry name" value="MetalloPept_cat_dom_sf"/>
</dbReference>
<organism evidence="3 4">
    <name type="scientific">Bacteroides fluxus YIT 12057</name>
    <dbReference type="NCBI Taxonomy" id="763034"/>
    <lineage>
        <taxon>Bacteria</taxon>
        <taxon>Pseudomonadati</taxon>
        <taxon>Bacteroidota</taxon>
        <taxon>Bacteroidia</taxon>
        <taxon>Bacteroidales</taxon>
        <taxon>Bacteroidaceae</taxon>
        <taxon>Bacteroides</taxon>
    </lineage>
</organism>
<dbReference type="GO" id="GO:0030313">
    <property type="term" value="C:cell envelope"/>
    <property type="evidence" value="ECO:0007669"/>
    <property type="project" value="UniProtKB-SubCell"/>
</dbReference>
<protein>
    <submittedName>
        <fullName evidence="3">Leucine Rich repeat-containing domain protein</fullName>
    </submittedName>
</protein>
<proteinExistence type="predicted"/>
<dbReference type="eggNOG" id="COG4886">
    <property type="taxonomic scope" value="Bacteria"/>
</dbReference>
<dbReference type="PANTHER" id="PTHR48059:SF30">
    <property type="entry name" value="OS06G0587000 PROTEIN"/>
    <property type="match status" value="1"/>
</dbReference>
<dbReference type="PANTHER" id="PTHR48059">
    <property type="entry name" value="POLYGALACTURONASE INHIBITOR 1"/>
    <property type="match status" value="1"/>
</dbReference>
<comment type="subcellular location">
    <subcellularLocation>
        <location evidence="1">Cell envelope</location>
    </subcellularLocation>
</comment>
<dbReference type="EMBL" id="AFBN01000042">
    <property type="protein sequence ID" value="EGF56325.1"/>
    <property type="molecule type" value="Genomic_DNA"/>
</dbReference>
<dbReference type="InterPro" id="IPR001611">
    <property type="entry name" value="Leu-rich_rpt"/>
</dbReference>
<accession>F3PUA9</accession>
<dbReference type="Gene3D" id="3.40.390.10">
    <property type="entry name" value="Collagenase (Catalytic Domain)"/>
    <property type="match status" value="1"/>
</dbReference>
<dbReference type="GO" id="GO:0016491">
    <property type="term" value="F:oxidoreductase activity"/>
    <property type="evidence" value="ECO:0007669"/>
    <property type="project" value="InterPro"/>
</dbReference>
<dbReference type="InterPro" id="IPR000866">
    <property type="entry name" value="AhpC/TSA"/>
</dbReference>
<dbReference type="PROSITE" id="PS51352">
    <property type="entry name" value="THIOREDOXIN_2"/>
    <property type="match status" value="1"/>
</dbReference>
<dbReference type="HOGENOM" id="CLU_319037_0_0_10"/>
<dbReference type="Pfam" id="PF13149">
    <property type="entry name" value="Mfa_like_1"/>
    <property type="match status" value="1"/>
</dbReference>
<evidence type="ECO:0000259" key="2">
    <source>
        <dbReference type="PROSITE" id="PS51352"/>
    </source>
</evidence>
<dbReference type="InterPro" id="IPR051848">
    <property type="entry name" value="PGIP"/>
</dbReference>
<dbReference type="PROSITE" id="PS51257">
    <property type="entry name" value="PROKAR_LIPOPROTEIN"/>
    <property type="match status" value="1"/>
</dbReference>
<dbReference type="SUPFAM" id="SSF52833">
    <property type="entry name" value="Thioredoxin-like"/>
    <property type="match status" value="1"/>
</dbReference>
<dbReference type="InterPro" id="IPR042278">
    <property type="entry name" value="Mfa-like_1_N"/>
</dbReference>
<dbReference type="InterPro" id="IPR025049">
    <property type="entry name" value="Mfa-like_1"/>
</dbReference>
<dbReference type="AlphaFoldDB" id="F3PUA9"/>
<reference evidence="3 4" key="1">
    <citation type="submission" date="2011-02" db="EMBL/GenBank/DDBJ databases">
        <authorList>
            <person name="Weinstock G."/>
            <person name="Sodergren E."/>
            <person name="Clifton S."/>
            <person name="Fulton L."/>
            <person name="Fulton B."/>
            <person name="Courtney L."/>
            <person name="Fronick C."/>
            <person name="Harrison M."/>
            <person name="Strong C."/>
            <person name="Farmer C."/>
            <person name="Delahaunty K."/>
            <person name="Markovic C."/>
            <person name="Hall O."/>
            <person name="Minx P."/>
            <person name="Tomlinson C."/>
            <person name="Mitreva M."/>
            <person name="Hou S."/>
            <person name="Chen J."/>
            <person name="Wollam A."/>
            <person name="Pepin K.H."/>
            <person name="Johnson M."/>
            <person name="Bhonagiri V."/>
            <person name="Zhang X."/>
            <person name="Suruliraj S."/>
            <person name="Warren W."/>
            <person name="Chinwalla A."/>
            <person name="Mardis E.R."/>
            <person name="Wilson R.K."/>
        </authorList>
    </citation>
    <scope>NUCLEOTIDE SEQUENCE [LARGE SCALE GENOMIC DNA]</scope>
    <source>
        <strain evidence="3 4">YIT 12057</strain>
    </source>
</reference>
<dbReference type="CDD" id="cd13120">
    <property type="entry name" value="BF2867_like_N"/>
    <property type="match status" value="1"/>
</dbReference>
<dbReference type="InterPro" id="IPR032675">
    <property type="entry name" value="LRR_dom_sf"/>
</dbReference>
<dbReference type="GO" id="GO:0008237">
    <property type="term" value="F:metallopeptidase activity"/>
    <property type="evidence" value="ECO:0007669"/>
    <property type="project" value="InterPro"/>
</dbReference>
<comment type="caution">
    <text evidence="3">The sequence shown here is derived from an EMBL/GenBank/DDBJ whole genome shotgun (WGS) entry which is preliminary data.</text>
</comment>
<dbReference type="InterPro" id="IPR013766">
    <property type="entry name" value="Thioredoxin_domain"/>
</dbReference>
<gene>
    <name evidence="3" type="ORF">HMPREF9446_02332</name>
</gene>
<dbReference type="Gene3D" id="3.80.10.10">
    <property type="entry name" value="Ribonuclease Inhibitor"/>
    <property type="match status" value="1"/>
</dbReference>
<sequence>MNCKMKYIIQVLAVIILFGCSDEDPFRSNGDISVTAGFTNTRTSFTEANGVTHVSWNTGDGIGLISKEQANLKYMAQSAGKETSFKAASSKLNAADGETVYAYYPYSESSESKDHIALPVMVWQNYTNDVTKLDFVYTTGKVADNKLALQFKHLLAFIKLTIPLDLIPDRGDNGGLLVQSSENISYASNSCFNLEKEEITNELYNYINYLIPEDITPGSAGEVTCYIAILPQSKEAVLKFHHQRKDGRGDCLLVKKAPAEGLKAGNVYTLSINENEVDIQRKQDRQALIDLYNATDGDNWTKNTNWCSDKPLDEWHGVSTMESGRVLMLRLDHNNLKGHLPASIGNLTALEYFDISWNNLQGEFPETLSVLMGQITVGNFHVQTNGFSGKLPKAIVEHARWKDYWPSFVCQNPDKGGGIDFKDVVIPAPSFTATDLSGNLIDSEAEYVKSKFTILCHWAAWCPYSQAFMGKLLNMYKGYHSKGLDIIGFNTICPYSEPCDKLEEMKQYIADNNIPWRNFAEQFIGGSFAESPNMIPAFWSYGGTPCVYVVDQNKNIVFQSLTEHYAKFSDFLAGQLGEIEPAGYYTSTDYSRDGEVVTLQKASKGKGINLVFMGEAFVDKDMGDGGLYEQRMNEAMEELFSIEPYKSFRNRFNAYAVKVISPNAEFAPDARRRLNGDDRICFDLALKAPVTEDRLMVSVVYNTIGSTGRSYTNMYEDGSFVGYMLEGVNEVLVHEVGGHGFAKLLDEYIEQGNEALTLPKEKKTYLDEVWNLDWGWGANVDYHGTTSTVKWAHLLADERYKDETGIYEGSYLYGFGAYRPTDNSMMRYNIPWFNAPSREAIYKAIMTLSEGAEWKYSFEEFATYDGINRVKNRSVLRDYSTQRQVGKQLPPTIIPGSWRDAKVKNTLVPLR</sequence>
<dbReference type="Gene3D" id="2.60.40.2620">
    <property type="entry name" value="Fimbrillin-like"/>
    <property type="match status" value="1"/>
</dbReference>
<dbReference type="GO" id="GO:0016209">
    <property type="term" value="F:antioxidant activity"/>
    <property type="evidence" value="ECO:0007669"/>
    <property type="project" value="InterPro"/>
</dbReference>
<evidence type="ECO:0000313" key="4">
    <source>
        <dbReference type="Proteomes" id="UP000003416"/>
    </source>
</evidence>
<dbReference type="Pfam" id="PF00560">
    <property type="entry name" value="LRR_1"/>
    <property type="match status" value="1"/>
</dbReference>
<name>F3PUA9_9BACE</name>
<evidence type="ECO:0000313" key="3">
    <source>
        <dbReference type="EMBL" id="EGF56325.1"/>
    </source>
</evidence>
<dbReference type="InterPro" id="IPR036249">
    <property type="entry name" value="Thioredoxin-like_sf"/>
</dbReference>
<dbReference type="Gene3D" id="3.40.30.10">
    <property type="entry name" value="Glutaredoxin"/>
    <property type="match status" value="1"/>
</dbReference>